<keyword evidence="3" id="KW-1185">Reference proteome</keyword>
<dbReference type="RefSeq" id="WP_184712714.1">
    <property type="nucleotide sequence ID" value="NZ_JACHJP010000001.1"/>
</dbReference>
<dbReference type="InterPro" id="IPR043917">
    <property type="entry name" value="DUF5753"/>
</dbReference>
<dbReference type="EMBL" id="JACHJP010000001">
    <property type="protein sequence ID" value="MBB4914013.1"/>
    <property type="molecule type" value="Genomic_DNA"/>
</dbReference>
<dbReference type="Gene3D" id="1.10.260.40">
    <property type="entry name" value="lambda repressor-like DNA-binding domains"/>
    <property type="match status" value="1"/>
</dbReference>
<organism evidence="2 3">
    <name type="scientific">Streptosporangium saharense</name>
    <dbReference type="NCBI Taxonomy" id="1706840"/>
    <lineage>
        <taxon>Bacteria</taxon>
        <taxon>Bacillati</taxon>
        <taxon>Actinomycetota</taxon>
        <taxon>Actinomycetes</taxon>
        <taxon>Streptosporangiales</taxon>
        <taxon>Streptosporangiaceae</taxon>
        <taxon>Streptosporangium</taxon>
    </lineage>
</organism>
<evidence type="ECO:0000313" key="2">
    <source>
        <dbReference type="EMBL" id="MBB4914013.1"/>
    </source>
</evidence>
<dbReference type="InterPro" id="IPR001387">
    <property type="entry name" value="Cro/C1-type_HTH"/>
</dbReference>
<sequence length="275" mass="31273">MPAPKELNPDAGPLALFGYELRRHREVAGLSQDQLARRMRFSASLIGQIERATRRPSRVFIERCEEALNLNGELLHHWPGLTREAAPRWFRTWLEVESEAHTIRAWEPLLVPGLLQTEDYARAVISGKPGATPDQVEESLAVRMARQKVFQRTEPLMYWVVIDECVLRRPIGGREVMRRQLEHLLEMLESPRISIQIVPFDLGSTTGLLGGFAIAQLRRGPDTAYLESMGAGHVTDRPEEVQAVNLRYETIRGDAHSQHASTKIIKETMVKLWTT</sequence>
<dbReference type="SUPFAM" id="SSF47413">
    <property type="entry name" value="lambda repressor-like DNA-binding domains"/>
    <property type="match status" value="1"/>
</dbReference>
<dbReference type="Proteomes" id="UP000552644">
    <property type="component" value="Unassembled WGS sequence"/>
</dbReference>
<dbReference type="InterPro" id="IPR010982">
    <property type="entry name" value="Lambda_DNA-bd_dom_sf"/>
</dbReference>
<dbReference type="AlphaFoldDB" id="A0A7W7QI79"/>
<dbReference type="GO" id="GO:0003677">
    <property type="term" value="F:DNA binding"/>
    <property type="evidence" value="ECO:0007669"/>
    <property type="project" value="InterPro"/>
</dbReference>
<dbReference type="CDD" id="cd00093">
    <property type="entry name" value="HTH_XRE"/>
    <property type="match status" value="1"/>
</dbReference>
<dbReference type="Pfam" id="PF13560">
    <property type="entry name" value="HTH_31"/>
    <property type="match status" value="1"/>
</dbReference>
<gene>
    <name evidence="2" type="ORF">FHS44_001085</name>
</gene>
<dbReference type="Pfam" id="PF19054">
    <property type="entry name" value="DUF5753"/>
    <property type="match status" value="1"/>
</dbReference>
<dbReference type="PROSITE" id="PS50943">
    <property type="entry name" value="HTH_CROC1"/>
    <property type="match status" value="1"/>
</dbReference>
<evidence type="ECO:0000313" key="3">
    <source>
        <dbReference type="Proteomes" id="UP000552644"/>
    </source>
</evidence>
<reference evidence="2 3" key="1">
    <citation type="submission" date="2020-08" db="EMBL/GenBank/DDBJ databases">
        <title>Genomic Encyclopedia of Type Strains, Phase III (KMG-III): the genomes of soil and plant-associated and newly described type strains.</title>
        <authorList>
            <person name="Whitman W."/>
        </authorList>
    </citation>
    <scope>NUCLEOTIDE SEQUENCE [LARGE SCALE GENOMIC DNA]</scope>
    <source>
        <strain evidence="2 3">CECT 8840</strain>
    </source>
</reference>
<comment type="caution">
    <text evidence="2">The sequence shown here is derived from an EMBL/GenBank/DDBJ whole genome shotgun (WGS) entry which is preliminary data.</text>
</comment>
<feature type="domain" description="HTH cro/C1-type" evidence="1">
    <location>
        <begin position="21"/>
        <end position="75"/>
    </location>
</feature>
<protein>
    <submittedName>
        <fullName evidence="2">Transcriptional regulator with XRE-family HTH domain</fullName>
    </submittedName>
</protein>
<accession>A0A7W7QI79</accession>
<proteinExistence type="predicted"/>
<dbReference type="SMART" id="SM00530">
    <property type="entry name" value="HTH_XRE"/>
    <property type="match status" value="1"/>
</dbReference>
<name>A0A7W7QI79_9ACTN</name>
<evidence type="ECO:0000259" key="1">
    <source>
        <dbReference type="PROSITE" id="PS50943"/>
    </source>
</evidence>